<accession>E3MNP2</accession>
<evidence type="ECO:0000256" key="1">
    <source>
        <dbReference type="SAM" id="Phobius"/>
    </source>
</evidence>
<protein>
    <recommendedName>
        <fullName evidence="4">MARVEL domain-containing protein</fullName>
    </recommendedName>
</protein>
<dbReference type="Proteomes" id="UP000008281">
    <property type="component" value="Unassembled WGS sequence"/>
</dbReference>
<feature type="transmembrane region" description="Helical" evidence="1">
    <location>
        <begin position="37"/>
        <end position="63"/>
    </location>
</feature>
<feature type="transmembrane region" description="Helical" evidence="1">
    <location>
        <begin position="75"/>
        <end position="97"/>
    </location>
</feature>
<organism evidence="3">
    <name type="scientific">Caenorhabditis remanei</name>
    <name type="common">Caenorhabditis vulgaris</name>
    <dbReference type="NCBI Taxonomy" id="31234"/>
    <lineage>
        <taxon>Eukaryota</taxon>
        <taxon>Metazoa</taxon>
        <taxon>Ecdysozoa</taxon>
        <taxon>Nematoda</taxon>
        <taxon>Chromadorea</taxon>
        <taxon>Rhabditida</taxon>
        <taxon>Rhabditina</taxon>
        <taxon>Rhabditomorpha</taxon>
        <taxon>Rhabditoidea</taxon>
        <taxon>Rhabditidae</taxon>
        <taxon>Peloderinae</taxon>
        <taxon>Caenorhabditis</taxon>
    </lineage>
</organism>
<dbReference type="HOGENOM" id="CLU_126192_0_0_1"/>
<evidence type="ECO:0000313" key="3">
    <source>
        <dbReference type="Proteomes" id="UP000008281"/>
    </source>
</evidence>
<gene>
    <name evidence="2" type="ORF">CRE_05903</name>
</gene>
<reference evidence="2" key="1">
    <citation type="submission" date="2007-07" db="EMBL/GenBank/DDBJ databases">
        <title>PCAP assembly of the Caenorhabditis remanei genome.</title>
        <authorList>
            <consortium name="The Caenorhabditis remanei Sequencing Consortium"/>
            <person name="Wilson R.K."/>
        </authorList>
    </citation>
    <scope>NUCLEOTIDE SEQUENCE [LARGE SCALE GENOMIC DNA]</scope>
    <source>
        <strain evidence="2">PB4641</strain>
    </source>
</reference>
<name>E3MNP2_CAERE</name>
<dbReference type="OMA" id="ICHFIVI"/>
<dbReference type="InParanoid" id="E3MNP2"/>
<keyword evidence="1" id="KW-1133">Transmembrane helix</keyword>
<evidence type="ECO:0008006" key="4">
    <source>
        <dbReference type="Google" id="ProtNLM"/>
    </source>
</evidence>
<keyword evidence="1" id="KW-0472">Membrane</keyword>
<dbReference type="FunCoup" id="E3MNP2">
    <property type="interactions" value="64"/>
</dbReference>
<dbReference type="eggNOG" id="ENOG502SE0A">
    <property type="taxonomic scope" value="Eukaryota"/>
</dbReference>
<keyword evidence="1" id="KW-0812">Transmembrane</keyword>
<feature type="transmembrane region" description="Helical" evidence="1">
    <location>
        <begin position="125"/>
        <end position="148"/>
    </location>
</feature>
<dbReference type="AlphaFoldDB" id="E3MNP2"/>
<sequence length="156" mass="17868">MTKPVGWCATWLPLIKIAQAICHFIVIIMFIDGRAQWWMYNAIFLFCFLAIFFSLFTILLRFFELTDLHVMSFNFAAMVINFILMVVCLALAGILIWDITNMRDGPGKIRYHQRLAPANIGQDAWVRRCVVAATSLLLAGILYLITYLKLRGVSTN</sequence>
<evidence type="ECO:0000313" key="2">
    <source>
        <dbReference type="EMBL" id="EFP06102.1"/>
    </source>
</evidence>
<proteinExistence type="predicted"/>
<dbReference type="EMBL" id="DS268460">
    <property type="protein sequence ID" value="EFP06102.1"/>
    <property type="molecule type" value="Genomic_DNA"/>
</dbReference>
<feature type="transmembrane region" description="Helical" evidence="1">
    <location>
        <begin position="12"/>
        <end position="31"/>
    </location>
</feature>
<keyword evidence="3" id="KW-1185">Reference proteome</keyword>
<dbReference type="OrthoDB" id="5830488at2759"/>